<name>A0A1G7DI18_9BURK</name>
<keyword evidence="4" id="KW-1185">Reference proteome</keyword>
<sequence length="273" mass="29988">MAINAYCGVMGSGKSYEVVSGPLLDAVALGRRVVTNIDGVNEDLIHQYLHEKRGIESDRLGRVVHVRTEDLLVEGFFPIEVESSDGAAVIPGVVLPGDFVVVDEAWKLWASDKKISPAHMAFFRMHRHFVHPDTGVACDVALMIQSIADLHRHLKAVIELSFSMTKLKSVGLSSGCRRDIGSRCTRDGSKTRRPRRARLFANTRRRFSRCTRATRATAGQRGRSTNVRTSCVSMTRLIGNGQVLMPPVFPAPGGPGNRPQPDRPGQARVETAH</sequence>
<feature type="non-terminal residue" evidence="3">
    <location>
        <position position="273"/>
    </location>
</feature>
<dbReference type="Proteomes" id="UP000198908">
    <property type="component" value="Unassembled WGS sequence"/>
</dbReference>
<reference evidence="4" key="1">
    <citation type="submission" date="2016-09" db="EMBL/GenBank/DDBJ databases">
        <authorList>
            <person name="Varghese N."/>
            <person name="Submissions S."/>
        </authorList>
    </citation>
    <scope>NUCLEOTIDE SEQUENCE [LARGE SCALE GENOMIC DNA]</scope>
    <source>
        <strain evidence="4">TNe-862</strain>
    </source>
</reference>
<dbReference type="EMBL" id="FMYQ01000062">
    <property type="protein sequence ID" value="SDE51182.1"/>
    <property type="molecule type" value="Genomic_DNA"/>
</dbReference>
<accession>A0A1G7DI18</accession>
<dbReference type="InterPro" id="IPR027417">
    <property type="entry name" value="P-loop_NTPase"/>
</dbReference>
<dbReference type="Gene3D" id="3.40.50.300">
    <property type="entry name" value="P-loop containing nucleotide triphosphate hydrolases"/>
    <property type="match status" value="1"/>
</dbReference>
<gene>
    <name evidence="3" type="ORF">SAMN05421548_1627</name>
</gene>
<dbReference type="Pfam" id="PF05707">
    <property type="entry name" value="Zot"/>
    <property type="match status" value="1"/>
</dbReference>
<proteinExistence type="predicted"/>
<protein>
    <submittedName>
        <fullName evidence="3">Zona occludens toxin</fullName>
    </submittedName>
</protein>
<feature type="region of interest" description="Disordered" evidence="1">
    <location>
        <begin position="247"/>
        <end position="273"/>
    </location>
</feature>
<feature type="domain" description="Zona occludens toxin N-terminal" evidence="2">
    <location>
        <begin position="6"/>
        <end position="176"/>
    </location>
</feature>
<evidence type="ECO:0000259" key="2">
    <source>
        <dbReference type="Pfam" id="PF05707"/>
    </source>
</evidence>
<evidence type="ECO:0000313" key="3">
    <source>
        <dbReference type="EMBL" id="SDE51182.1"/>
    </source>
</evidence>
<dbReference type="InterPro" id="IPR008900">
    <property type="entry name" value="Zot_N"/>
</dbReference>
<dbReference type="AlphaFoldDB" id="A0A1G7DI18"/>
<evidence type="ECO:0000313" key="4">
    <source>
        <dbReference type="Proteomes" id="UP000198908"/>
    </source>
</evidence>
<organism evidence="3 4">
    <name type="scientific">Paraburkholderia lycopersici</name>
    <dbReference type="NCBI Taxonomy" id="416944"/>
    <lineage>
        <taxon>Bacteria</taxon>
        <taxon>Pseudomonadati</taxon>
        <taxon>Pseudomonadota</taxon>
        <taxon>Betaproteobacteria</taxon>
        <taxon>Burkholderiales</taxon>
        <taxon>Burkholderiaceae</taxon>
        <taxon>Paraburkholderia</taxon>
    </lineage>
</organism>
<evidence type="ECO:0000256" key="1">
    <source>
        <dbReference type="SAM" id="MobiDB-lite"/>
    </source>
</evidence>